<dbReference type="EMBL" id="JANJYI010000006">
    <property type="protein sequence ID" value="KAK2646763.1"/>
    <property type="molecule type" value="Genomic_DNA"/>
</dbReference>
<accession>A0AAD9U3D1</accession>
<evidence type="ECO:0000313" key="2">
    <source>
        <dbReference type="Proteomes" id="UP001280121"/>
    </source>
</evidence>
<dbReference type="AlphaFoldDB" id="A0AAD9U3D1"/>
<name>A0AAD9U3D1_9ROSI</name>
<evidence type="ECO:0000313" key="1">
    <source>
        <dbReference type="EMBL" id="KAK2646763.1"/>
    </source>
</evidence>
<feature type="non-terminal residue" evidence="1">
    <location>
        <position position="1"/>
    </location>
</feature>
<keyword evidence="2" id="KW-1185">Reference proteome</keyword>
<sequence length="200" mass="22659">MATGAWISGFTTSLRPLVVVDGTFLKGKSQGTMLVACCTDGNNQVYPLAFRYGDLENDAILRDALELPITVLTEYLRFTFQQWFHDRRIEAQKMNTYLTTFAHKMELDQLPCAQAFAAIRVHNGPYESKCSKYYKSAYLMIAYSELIHPVGDQSDYIIPEDVRCKVVYLPVGGRSAGRPSKRRIPSISVKVKRNKCSRCK</sequence>
<proteinExistence type="predicted"/>
<dbReference type="Proteomes" id="UP001280121">
    <property type="component" value="Unassembled WGS sequence"/>
</dbReference>
<reference evidence="1" key="1">
    <citation type="journal article" date="2023" name="Plant J.">
        <title>Genome sequences and population genomics provide insights into the demographic history, inbreeding, and mutation load of two 'living fossil' tree species of Dipteronia.</title>
        <authorList>
            <person name="Feng Y."/>
            <person name="Comes H.P."/>
            <person name="Chen J."/>
            <person name="Zhu S."/>
            <person name="Lu R."/>
            <person name="Zhang X."/>
            <person name="Li P."/>
            <person name="Qiu J."/>
            <person name="Olsen K.M."/>
            <person name="Qiu Y."/>
        </authorList>
    </citation>
    <scope>NUCLEOTIDE SEQUENCE</scope>
    <source>
        <strain evidence="1">KIB01</strain>
    </source>
</reference>
<organism evidence="1 2">
    <name type="scientific">Dipteronia dyeriana</name>
    <dbReference type="NCBI Taxonomy" id="168575"/>
    <lineage>
        <taxon>Eukaryota</taxon>
        <taxon>Viridiplantae</taxon>
        <taxon>Streptophyta</taxon>
        <taxon>Embryophyta</taxon>
        <taxon>Tracheophyta</taxon>
        <taxon>Spermatophyta</taxon>
        <taxon>Magnoliopsida</taxon>
        <taxon>eudicotyledons</taxon>
        <taxon>Gunneridae</taxon>
        <taxon>Pentapetalae</taxon>
        <taxon>rosids</taxon>
        <taxon>malvids</taxon>
        <taxon>Sapindales</taxon>
        <taxon>Sapindaceae</taxon>
        <taxon>Hippocastanoideae</taxon>
        <taxon>Acereae</taxon>
        <taxon>Dipteronia</taxon>
    </lineage>
</organism>
<dbReference type="PANTHER" id="PTHR31973:SF187">
    <property type="entry name" value="MUTATOR TRANSPOSASE MUDRA PROTEIN"/>
    <property type="match status" value="1"/>
</dbReference>
<protein>
    <recommendedName>
        <fullName evidence="3">MULE transposase domain-containing protein</fullName>
    </recommendedName>
</protein>
<evidence type="ECO:0008006" key="3">
    <source>
        <dbReference type="Google" id="ProtNLM"/>
    </source>
</evidence>
<dbReference type="PANTHER" id="PTHR31973">
    <property type="entry name" value="POLYPROTEIN, PUTATIVE-RELATED"/>
    <property type="match status" value="1"/>
</dbReference>
<gene>
    <name evidence="1" type="ORF">Ddye_021958</name>
</gene>
<comment type="caution">
    <text evidence="1">The sequence shown here is derived from an EMBL/GenBank/DDBJ whole genome shotgun (WGS) entry which is preliminary data.</text>
</comment>